<evidence type="ECO:0000256" key="5">
    <source>
        <dbReference type="SAM" id="SignalP"/>
    </source>
</evidence>
<feature type="domain" description="Cytochrome c" evidence="6">
    <location>
        <begin position="48"/>
        <end position="153"/>
    </location>
</feature>
<keyword evidence="8" id="KW-1185">Reference proteome</keyword>
<dbReference type="PANTHER" id="PTHR35008:SF4">
    <property type="entry name" value="BLL4482 PROTEIN"/>
    <property type="match status" value="1"/>
</dbReference>
<dbReference type="EMBL" id="CP089983">
    <property type="protein sequence ID" value="WXB09141.1"/>
    <property type="molecule type" value="Genomic_DNA"/>
</dbReference>
<proteinExistence type="predicted"/>
<feature type="signal peptide" evidence="5">
    <location>
        <begin position="1"/>
        <end position="19"/>
    </location>
</feature>
<dbReference type="InterPro" id="IPR051459">
    <property type="entry name" value="Cytochrome_c-type_DH"/>
</dbReference>
<reference evidence="7" key="1">
    <citation type="submission" date="2021-12" db="EMBL/GenBank/DDBJ databases">
        <title>Discovery of the Pendulisporaceae a myxobacterial family with distinct sporulation behavior and unique specialized metabolism.</title>
        <authorList>
            <person name="Garcia R."/>
            <person name="Popoff A."/>
            <person name="Bader C.D."/>
            <person name="Loehr J."/>
            <person name="Walesch S."/>
            <person name="Walt C."/>
            <person name="Boldt J."/>
            <person name="Bunk B."/>
            <person name="Haeckl F.J.F.P.J."/>
            <person name="Gunesch A.P."/>
            <person name="Birkelbach J."/>
            <person name="Nuebel U."/>
            <person name="Pietschmann T."/>
            <person name="Bach T."/>
            <person name="Mueller R."/>
        </authorList>
    </citation>
    <scope>NUCLEOTIDE SEQUENCE</scope>
    <source>
        <strain evidence="7">MSr11367</strain>
    </source>
</reference>
<dbReference type="InterPro" id="IPR009056">
    <property type="entry name" value="Cyt_c-like_dom"/>
</dbReference>
<dbReference type="PANTHER" id="PTHR35008">
    <property type="entry name" value="BLL4482 PROTEIN-RELATED"/>
    <property type="match status" value="1"/>
</dbReference>
<evidence type="ECO:0000256" key="2">
    <source>
        <dbReference type="ARBA" id="ARBA00022723"/>
    </source>
</evidence>
<dbReference type="SUPFAM" id="SSF46626">
    <property type="entry name" value="Cytochrome c"/>
    <property type="match status" value="1"/>
</dbReference>
<keyword evidence="1 4" id="KW-0349">Heme</keyword>
<accession>A0ABZ2LDY0</accession>
<dbReference type="PROSITE" id="PS51007">
    <property type="entry name" value="CYTC"/>
    <property type="match status" value="1"/>
</dbReference>
<evidence type="ECO:0000256" key="4">
    <source>
        <dbReference type="PROSITE-ProRule" id="PRU00433"/>
    </source>
</evidence>
<dbReference type="Proteomes" id="UP001374803">
    <property type="component" value="Chromosome"/>
</dbReference>
<dbReference type="RefSeq" id="WP_394838813.1">
    <property type="nucleotide sequence ID" value="NZ_CP089929.1"/>
</dbReference>
<evidence type="ECO:0000259" key="6">
    <source>
        <dbReference type="PROSITE" id="PS51007"/>
    </source>
</evidence>
<sequence>MMNPSAIVLLACASFGLSALGCGKSDDGSGGPVRPDISAKDPLAKVPDDGTPGAGLINQLGCGNCHNEGDSPLAGRVAVLDKLGYPPDIELFAPNLTPDPETGLGNWTDGQLRLAIRNGIRWDSSNLCPQMEHYEYLTDEQLDAIIAYLRKLPPVKKTVPGSVCPPLKRKAG</sequence>
<keyword evidence="2 4" id="KW-0479">Metal-binding</keyword>
<dbReference type="Pfam" id="PF00034">
    <property type="entry name" value="Cytochrom_C"/>
    <property type="match status" value="1"/>
</dbReference>
<dbReference type="InterPro" id="IPR036909">
    <property type="entry name" value="Cyt_c-like_dom_sf"/>
</dbReference>
<name>A0ABZ2LDY0_9BACT</name>
<keyword evidence="3 4" id="KW-0408">Iron</keyword>
<evidence type="ECO:0000256" key="3">
    <source>
        <dbReference type="ARBA" id="ARBA00023004"/>
    </source>
</evidence>
<dbReference type="Gene3D" id="1.10.760.10">
    <property type="entry name" value="Cytochrome c-like domain"/>
    <property type="match status" value="1"/>
</dbReference>
<keyword evidence="5" id="KW-0732">Signal</keyword>
<evidence type="ECO:0000256" key="1">
    <source>
        <dbReference type="ARBA" id="ARBA00022617"/>
    </source>
</evidence>
<organism evidence="7 8">
    <name type="scientific">Pendulispora rubella</name>
    <dbReference type="NCBI Taxonomy" id="2741070"/>
    <lineage>
        <taxon>Bacteria</taxon>
        <taxon>Pseudomonadati</taxon>
        <taxon>Myxococcota</taxon>
        <taxon>Myxococcia</taxon>
        <taxon>Myxococcales</taxon>
        <taxon>Sorangiineae</taxon>
        <taxon>Pendulisporaceae</taxon>
        <taxon>Pendulispora</taxon>
    </lineage>
</organism>
<evidence type="ECO:0000313" key="8">
    <source>
        <dbReference type="Proteomes" id="UP001374803"/>
    </source>
</evidence>
<protein>
    <submittedName>
        <fullName evidence="7">Cytochrome c</fullName>
    </submittedName>
</protein>
<gene>
    <name evidence="7" type="ORF">LVJ94_18135</name>
</gene>
<evidence type="ECO:0000313" key="7">
    <source>
        <dbReference type="EMBL" id="WXB09141.1"/>
    </source>
</evidence>
<feature type="chain" id="PRO_5045977863" evidence="5">
    <location>
        <begin position="20"/>
        <end position="172"/>
    </location>
</feature>